<evidence type="ECO:0000313" key="3">
    <source>
        <dbReference type="EMBL" id="MDY5139857.1"/>
    </source>
</evidence>
<feature type="chain" id="PRO_5043578174" evidence="2">
    <location>
        <begin position="28"/>
        <end position="178"/>
    </location>
</feature>
<reference evidence="3 5" key="1">
    <citation type="submission" date="2023-10" db="EMBL/GenBank/DDBJ databases">
        <title>Whole Genome based description of the genera Actinobaculum and Actinotignum reveals a complex phylogenetic relationship within the species included in the genus Actinotignum.</title>
        <authorList>
            <person name="Jensen C.S."/>
            <person name="Dargis R."/>
            <person name="Kemp M."/>
            <person name="Christensen J.J."/>
        </authorList>
    </citation>
    <scope>NUCLEOTIDE SEQUENCE</scope>
    <source>
        <strain evidence="4 5">SLA_B089</strain>
        <strain evidence="3">SLA_B245</strain>
    </source>
</reference>
<organism evidence="3 6">
    <name type="scientific">Actinotignum timonense</name>
    <dbReference type="NCBI Taxonomy" id="1870995"/>
    <lineage>
        <taxon>Bacteria</taxon>
        <taxon>Bacillati</taxon>
        <taxon>Actinomycetota</taxon>
        <taxon>Actinomycetes</taxon>
        <taxon>Actinomycetales</taxon>
        <taxon>Actinomycetaceae</taxon>
        <taxon>Actinotignum</taxon>
    </lineage>
</organism>
<dbReference type="RefSeq" id="WP_101657592.1">
    <property type="nucleotide sequence ID" value="NZ_CAUPFC010000001.1"/>
</dbReference>
<evidence type="ECO:0000256" key="2">
    <source>
        <dbReference type="SAM" id="SignalP"/>
    </source>
</evidence>
<evidence type="ECO:0000256" key="1">
    <source>
        <dbReference type="SAM" id="MobiDB-lite"/>
    </source>
</evidence>
<feature type="signal peptide" evidence="2">
    <location>
        <begin position="1"/>
        <end position="27"/>
    </location>
</feature>
<keyword evidence="2" id="KW-0732">Signal</keyword>
<feature type="compositionally biased region" description="Acidic residues" evidence="1">
    <location>
        <begin position="152"/>
        <end position="178"/>
    </location>
</feature>
<evidence type="ECO:0000313" key="6">
    <source>
        <dbReference type="Proteomes" id="UP001288320"/>
    </source>
</evidence>
<comment type="caution">
    <text evidence="3">The sequence shown here is derived from an EMBL/GenBank/DDBJ whole genome shotgun (WGS) entry which is preliminary data.</text>
</comment>
<feature type="compositionally biased region" description="Low complexity" evidence="1">
    <location>
        <begin position="99"/>
        <end position="119"/>
    </location>
</feature>
<feature type="region of interest" description="Disordered" evidence="1">
    <location>
        <begin position="96"/>
        <end position="178"/>
    </location>
</feature>
<sequence length="178" mass="17841">MTTRVKLLAVLLGLALLGFLGMQLAHAVSGSGTQSVGPAVTVTAPSSPSAGGTGATGAGSTASASAPTERPPLNNAQRATLRSLLVDVAENAHLFTGDASNSTTTPPAGTAPSPANVAPAPAPVPAPAAPAPAPQRVAPAPARPAPPQYSDNDWDDDDADDDDWDDNDDDDWDDEDDD</sequence>
<dbReference type="Proteomes" id="UP001288320">
    <property type="component" value="Unassembled WGS sequence"/>
</dbReference>
<keyword evidence="5" id="KW-1185">Reference proteome</keyword>
<gene>
    <name evidence="3" type="ORF">R6G74_00790</name>
    <name evidence="4" type="ORF">R6P33_01475</name>
</gene>
<protein>
    <submittedName>
        <fullName evidence="3">Uncharacterized protein</fullName>
    </submittedName>
</protein>
<feature type="region of interest" description="Disordered" evidence="1">
    <location>
        <begin position="30"/>
        <end position="79"/>
    </location>
</feature>
<dbReference type="Proteomes" id="UP001284901">
    <property type="component" value="Unassembled WGS sequence"/>
</dbReference>
<feature type="compositionally biased region" description="Low complexity" evidence="1">
    <location>
        <begin position="58"/>
        <end position="68"/>
    </location>
</feature>
<dbReference type="AlphaFoldDB" id="A0AAW9HK56"/>
<proteinExistence type="predicted"/>
<evidence type="ECO:0000313" key="5">
    <source>
        <dbReference type="Proteomes" id="UP001284901"/>
    </source>
</evidence>
<dbReference type="EMBL" id="JAWNFY010000003">
    <property type="protein sequence ID" value="MDY5145692.1"/>
    <property type="molecule type" value="Genomic_DNA"/>
</dbReference>
<feature type="compositionally biased region" description="Pro residues" evidence="1">
    <location>
        <begin position="120"/>
        <end position="133"/>
    </location>
</feature>
<accession>A0AAW9HK56</accession>
<dbReference type="GeneID" id="92813870"/>
<evidence type="ECO:0000313" key="4">
    <source>
        <dbReference type="EMBL" id="MDY5145692.1"/>
    </source>
</evidence>
<dbReference type="EMBL" id="JAWNFV010000001">
    <property type="protein sequence ID" value="MDY5139857.1"/>
    <property type="molecule type" value="Genomic_DNA"/>
</dbReference>
<name>A0AAW9HK56_9ACTO</name>